<accession>A0A495AD04</accession>
<dbReference type="GO" id="GO:0016491">
    <property type="term" value="F:oxidoreductase activity"/>
    <property type="evidence" value="ECO:0007669"/>
    <property type="project" value="UniProtKB-KW"/>
</dbReference>
<organism evidence="4 5">
    <name type="scientific">Oceanobacillus halophilus</name>
    <dbReference type="NCBI Taxonomy" id="930130"/>
    <lineage>
        <taxon>Bacteria</taxon>
        <taxon>Bacillati</taxon>
        <taxon>Bacillota</taxon>
        <taxon>Bacilli</taxon>
        <taxon>Bacillales</taxon>
        <taxon>Bacillaceae</taxon>
        <taxon>Oceanobacillus</taxon>
    </lineage>
</organism>
<dbReference type="InterPro" id="IPR023856">
    <property type="entry name" value="Bdr"/>
</dbReference>
<dbReference type="PRINTS" id="PR00469">
    <property type="entry name" value="PNDRDTASEII"/>
</dbReference>
<reference evidence="4 5" key="1">
    <citation type="journal article" date="2016" name="Int. J. Syst. Evol. Microbiol.">
        <title>Oceanobacillus halophilus sp. nov., a novel moderately halophilic bacterium from a hypersaline lake.</title>
        <authorList>
            <person name="Amoozegar M.A."/>
            <person name="Bagheri M."/>
            <person name="Makhdoumi A."/>
            <person name="Nikou M.M."/>
            <person name="Fazeli S.A.S."/>
            <person name="Schumann P."/>
            <person name="Sproer C."/>
            <person name="Sanchez-Porro C."/>
            <person name="Ventosa A."/>
        </authorList>
    </citation>
    <scope>NUCLEOTIDE SEQUENCE [LARGE SCALE GENOMIC DNA]</scope>
    <source>
        <strain evidence="4 5">DSM 23996</strain>
    </source>
</reference>
<evidence type="ECO:0000256" key="2">
    <source>
        <dbReference type="ARBA" id="ARBA00022630"/>
    </source>
</evidence>
<gene>
    <name evidence="4" type="primary">ypdA</name>
    <name evidence="4" type="ORF">D8M06_02445</name>
</gene>
<dbReference type="PRINTS" id="PR00368">
    <property type="entry name" value="FADPNR"/>
</dbReference>
<keyword evidence="2" id="KW-0285">Flavoprotein</keyword>
<sequence length="326" mass="36821">MYHEDVLIIGGGPCGMSAAIELQNAGYKPIIIEKENIVNTIYNFPTHQTFFSSSDKLEIGDVPFITENKKPVRNQALVYYREVASRENLRIKTFEKALNVKKLPNEKFQVDTLTKNSLKNTYISNKVIIATGYYDQPNYMNVPGENLNKVMHYFKEAHPYFNKDIVIVGGKNSAVDASLELHKAGARSITVLYRGSTYSKSIKPWILPEFDSLIRKGEVQMIFNAHVSEITDTFVHYTVDGQHHKVKNDFVFAMTGYRPNIAFLENAGVIVDKESGRPQYNESTYETNIPGLYIAGVVTSGFNNNAIFIENGRFHGQAIKDAIMNK</sequence>
<keyword evidence="3" id="KW-0560">Oxidoreductase</keyword>
<dbReference type="Gene3D" id="3.50.50.60">
    <property type="entry name" value="FAD/NAD(P)-binding domain"/>
    <property type="match status" value="2"/>
</dbReference>
<comment type="cofactor">
    <cofactor evidence="1">
        <name>FAD</name>
        <dbReference type="ChEBI" id="CHEBI:57692"/>
    </cofactor>
</comment>
<evidence type="ECO:0000256" key="3">
    <source>
        <dbReference type="ARBA" id="ARBA00023002"/>
    </source>
</evidence>
<dbReference type="OrthoDB" id="9778740at2"/>
<dbReference type="InterPro" id="IPR050097">
    <property type="entry name" value="Ferredoxin-NADP_redctase_2"/>
</dbReference>
<dbReference type="Proteomes" id="UP000269301">
    <property type="component" value="Unassembled WGS sequence"/>
</dbReference>
<dbReference type="EMBL" id="RBZP01000001">
    <property type="protein sequence ID" value="RKQ37683.1"/>
    <property type="molecule type" value="Genomic_DNA"/>
</dbReference>
<protein>
    <submittedName>
        <fullName evidence="4">YpdA family putative bacillithiol disulfide reductase</fullName>
    </submittedName>
</protein>
<proteinExistence type="predicted"/>
<keyword evidence="5" id="KW-1185">Reference proteome</keyword>
<dbReference type="SUPFAM" id="SSF51905">
    <property type="entry name" value="FAD/NAD(P)-binding domain"/>
    <property type="match status" value="1"/>
</dbReference>
<dbReference type="Pfam" id="PF13738">
    <property type="entry name" value="Pyr_redox_3"/>
    <property type="match status" value="1"/>
</dbReference>
<dbReference type="NCBIfam" id="TIGR04018">
    <property type="entry name" value="Bthiol_YpdA"/>
    <property type="match status" value="1"/>
</dbReference>
<evidence type="ECO:0000313" key="4">
    <source>
        <dbReference type="EMBL" id="RKQ37683.1"/>
    </source>
</evidence>
<name>A0A495AD04_9BACI</name>
<evidence type="ECO:0000313" key="5">
    <source>
        <dbReference type="Proteomes" id="UP000269301"/>
    </source>
</evidence>
<dbReference type="AlphaFoldDB" id="A0A495AD04"/>
<dbReference type="PANTHER" id="PTHR48105">
    <property type="entry name" value="THIOREDOXIN REDUCTASE 1-RELATED-RELATED"/>
    <property type="match status" value="1"/>
</dbReference>
<comment type="caution">
    <text evidence="4">The sequence shown here is derived from an EMBL/GenBank/DDBJ whole genome shotgun (WGS) entry which is preliminary data.</text>
</comment>
<dbReference type="RefSeq" id="WP_121202760.1">
    <property type="nucleotide sequence ID" value="NZ_RBZP01000001.1"/>
</dbReference>
<evidence type="ECO:0000256" key="1">
    <source>
        <dbReference type="ARBA" id="ARBA00001974"/>
    </source>
</evidence>
<dbReference type="InterPro" id="IPR036188">
    <property type="entry name" value="FAD/NAD-bd_sf"/>
</dbReference>